<dbReference type="InterPro" id="IPR020946">
    <property type="entry name" value="Flavin_mOase-like"/>
</dbReference>
<accession>A0A6J7LL92</accession>
<reference evidence="4" key="1">
    <citation type="submission" date="2020-05" db="EMBL/GenBank/DDBJ databases">
        <authorList>
            <person name="Chiriac C."/>
            <person name="Salcher M."/>
            <person name="Ghai R."/>
            <person name="Kavagutti S V."/>
        </authorList>
    </citation>
    <scope>NUCLEOTIDE SEQUENCE</scope>
</reference>
<proteinExistence type="predicted"/>
<evidence type="ECO:0000256" key="3">
    <source>
        <dbReference type="ARBA" id="ARBA00023002"/>
    </source>
</evidence>
<name>A0A6J7LL92_9ZZZZ</name>
<dbReference type="GO" id="GO:0050660">
    <property type="term" value="F:flavin adenine dinucleotide binding"/>
    <property type="evidence" value="ECO:0007669"/>
    <property type="project" value="InterPro"/>
</dbReference>
<keyword evidence="3" id="KW-0560">Oxidoreductase</keyword>
<sequence>MFHATDAEIDAGLHEAQLIAVLPTLAYLTGDLTLLRPELISQPLLAAQPQGGLTAEQQEAIRLLARQTLIKFRDSGGVSRHQCSQSEIQDIMSYTVGAFVSDDYVPLMLEELSVTGEDLRQPKWSREDIAPHRSFKVLIVGAGMSGILAGYRLKQAGIEFEILEKNADVGGTWLENTYPGCRVDSANHVYSYSFAQRSDWPLHFSTQDVLLEYFQGCVEKFDLATSIQFQTQVKEMEWIEADSVWRVSVQRGANGPIEVLRAQAVISAVGQLNRPKMPSITGRESFSGQSFHSANWPDSLDLTGKSVAVIGTGASGVQLIPEVAKVAKTVSIYQRTPPWLTPIAHYHDKIGTGLQWLFQNVPAYAQWYRFLLFWRTTEGVLASCVVDPDWSDGEASVSAANRHLRDRLLLYFDAVFADRPDLHEKTVPKYAPFSKRVALDNGSWAACLRSDHVELITDRIDHIESSGIVDAEGNLRTADVIIYATGFEASDFLTPMRVVGRDGADLHKMWNGEARAYLGITIPHFPNFYCMYGPNTNIVANGSIIFFSECETHYILGCIEEMLRSGDSSWDIKVDVHDRFNERVDQGNKNMAWGAVSVNSWYKNSSGRVAQNWPFTMLEYWQLTRRPETSDYLRTH</sequence>
<dbReference type="Pfam" id="PF00743">
    <property type="entry name" value="FMO-like"/>
    <property type="match status" value="1"/>
</dbReference>
<keyword evidence="2" id="KW-0274">FAD</keyword>
<keyword evidence="1" id="KW-0285">Flavoprotein</keyword>
<dbReference type="Gene3D" id="3.50.50.60">
    <property type="entry name" value="FAD/NAD(P)-binding domain"/>
    <property type="match status" value="2"/>
</dbReference>
<dbReference type="EMBL" id="CAFBNZ010000032">
    <property type="protein sequence ID" value="CAB4967992.1"/>
    <property type="molecule type" value="Genomic_DNA"/>
</dbReference>
<dbReference type="InterPro" id="IPR036188">
    <property type="entry name" value="FAD/NAD-bd_sf"/>
</dbReference>
<organism evidence="4">
    <name type="scientific">freshwater metagenome</name>
    <dbReference type="NCBI Taxonomy" id="449393"/>
    <lineage>
        <taxon>unclassified sequences</taxon>
        <taxon>metagenomes</taxon>
        <taxon>ecological metagenomes</taxon>
    </lineage>
</organism>
<evidence type="ECO:0000313" key="4">
    <source>
        <dbReference type="EMBL" id="CAB4967992.1"/>
    </source>
</evidence>
<dbReference type="PANTHER" id="PTHR42877">
    <property type="entry name" value="L-ORNITHINE N(5)-MONOOXYGENASE-RELATED"/>
    <property type="match status" value="1"/>
</dbReference>
<dbReference type="AlphaFoldDB" id="A0A6J7LL92"/>
<dbReference type="InterPro" id="IPR051209">
    <property type="entry name" value="FAD-bind_Monooxygenase_sf"/>
</dbReference>
<dbReference type="SUPFAM" id="SSF51905">
    <property type="entry name" value="FAD/NAD(P)-binding domain"/>
    <property type="match status" value="2"/>
</dbReference>
<evidence type="ECO:0000256" key="2">
    <source>
        <dbReference type="ARBA" id="ARBA00022827"/>
    </source>
</evidence>
<dbReference type="PRINTS" id="PR00411">
    <property type="entry name" value="PNDRDTASEI"/>
</dbReference>
<dbReference type="PRINTS" id="PR00368">
    <property type="entry name" value="FADPNR"/>
</dbReference>
<evidence type="ECO:0000256" key="1">
    <source>
        <dbReference type="ARBA" id="ARBA00022630"/>
    </source>
</evidence>
<dbReference type="GO" id="GO:0004499">
    <property type="term" value="F:N,N-dimethylaniline monooxygenase activity"/>
    <property type="evidence" value="ECO:0007669"/>
    <property type="project" value="InterPro"/>
</dbReference>
<dbReference type="PANTHER" id="PTHR42877:SF4">
    <property type="entry name" value="FAD_NAD(P)-BINDING DOMAIN-CONTAINING PROTEIN-RELATED"/>
    <property type="match status" value="1"/>
</dbReference>
<dbReference type="GO" id="GO:0050661">
    <property type="term" value="F:NADP binding"/>
    <property type="evidence" value="ECO:0007669"/>
    <property type="project" value="InterPro"/>
</dbReference>
<gene>
    <name evidence="4" type="ORF">UFOPK3889_00284</name>
</gene>
<protein>
    <submittedName>
        <fullName evidence="4">Unannotated protein</fullName>
    </submittedName>
</protein>